<keyword evidence="5" id="KW-0472">Membrane</keyword>
<dbReference type="EMBL" id="JAEPRC010000245">
    <property type="protein sequence ID" value="KAG2202865.1"/>
    <property type="molecule type" value="Genomic_DNA"/>
</dbReference>
<keyword evidence="3" id="KW-0274">FAD</keyword>
<organism evidence="7 8">
    <name type="scientific">Mucor plumbeus</name>
    <dbReference type="NCBI Taxonomy" id="97098"/>
    <lineage>
        <taxon>Eukaryota</taxon>
        <taxon>Fungi</taxon>
        <taxon>Fungi incertae sedis</taxon>
        <taxon>Mucoromycota</taxon>
        <taxon>Mucoromycotina</taxon>
        <taxon>Mucoromycetes</taxon>
        <taxon>Mucorales</taxon>
        <taxon>Mucorineae</taxon>
        <taxon>Mucoraceae</taxon>
        <taxon>Mucor</taxon>
    </lineage>
</organism>
<dbReference type="InterPro" id="IPR023753">
    <property type="entry name" value="FAD/NAD-binding_dom"/>
</dbReference>
<dbReference type="PRINTS" id="PR00411">
    <property type="entry name" value="PNDRDTASEI"/>
</dbReference>
<keyword evidence="5" id="KW-0812">Transmembrane</keyword>
<dbReference type="InterPro" id="IPR036188">
    <property type="entry name" value="FAD/NAD-bd_sf"/>
</dbReference>
<keyword evidence="8" id="KW-1185">Reference proteome</keyword>
<evidence type="ECO:0000256" key="1">
    <source>
        <dbReference type="ARBA" id="ARBA00006442"/>
    </source>
</evidence>
<comment type="similarity">
    <text evidence="1">Belongs to the FAD-dependent oxidoreductase family.</text>
</comment>
<feature type="transmembrane region" description="Helical" evidence="5">
    <location>
        <begin position="407"/>
        <end position="428"/>
    </location>
</feature>
<name>A0A8H7V0Q8_9FUNG</name>
<evidence type="ECO:0000256" key="4">
    <source>
        <dbReference type="ARBA" id="ARBA00023002"/>
    </source>
</evidence>
<dbReference type="PANTHER" id="PTHR43735">
    <property type="entry name" value="APOPTOSIS-INDUCING FACTOR 1"/>
    <property type="match status" value="1"/>
</dbReference>
<evidence type="ECO:0000256" key="2">
    <source>
        <dbReference type="ARBA" id="ARBA00022630"/>
    </source>
</evidence>
<sequence length="431" mass="47098">MTKNIVIVGGGFAGIGVANALEKALAKSDDQEHRIILIEKKSHFYHAIAGLRSAVIDWDSQIMIPYTNLFQNKKNKVVQASAVQLEKNEIVLDQSIEEFGDRIAYDYLILATGTQYPSPAKASALDFDTTRANLKSLRANIKSAKSIVIVGGGPVGIELSGEIREVYSDKKITIVHDKDNFLDEASSPNAKLRKSLLALAQKNKIDTIFNDAVDLPTDLKEHFYSPEAGIVNTKKGQTIENVDLVLLAFGNRPETAWLKNSTLGAEIVNTNGYIKVKKTFQVDHADLSNVFVLGDVADFKETKLAYRIGKHIPTIVENIVQIAVKKGKPTAEYKKAPDAMVITFGKKQGAGVLPFFGGLTVGNWIVSSLKSNTLFVNKSWDTMNAKEPTANRQDLSSSSIYNTTTTATTTTTTTTIFIITIAIVAIAYKLN</sequence>
<keyword evidence="4" id="KW-0560">Oxidoreductase</keyword>
<dbReference type="GO" id="GO:0050660">
    <property type="term" value="F:flavin adenine dinucleotide binding"/>
    <property type="evidence" value="ECO:0007669"/>
    <property type="project" value="TreeGrafter"/>
</dbReference>
<protein>
    <recommendedName>
        <fullName evidence="6">FAD/NAD(P)-binding domain-containing protein</fullName>
    </recommendedName>
</protein>
<reference evidence="7" key="1">
    <citation type="submission" date="2020-12" db="EMBL/GenBank/DDBJ databases">
        <title>Metabolic potential, ecology and presence of endohyphal bacteria is reflected in genomic diversity of Mucoromycotina.</title>
        <authorList>
            <person name="Muszewska A."/>
            <person name="Okrasinska A."/>
            <person name="Steczkiewicz K."/>
            <person name="Drgas O."/>
            <person name="Orlowska M."/>
            <person name="Perlinska-Lenart U."/>
            <person name="Aleksandrzak-Piekarczyk T."/>
            <person name="Szatraj K."/>
            <person name="Zielenkiewicz U."/>
            <person name="Pilsyk S."/>
            <person name="Malc E."/>
            <person name="Mieczkowski P."/>
            <person name="Kruszewska J.S."/>
            <person name="Biernat P."/>
            <person name="Pawlowska J."/>
        </authorList>
    </citation>
    <scope>NUCLEOTIDE SEQUENCE</scope>
    <source>
        <strain evidence="7">CBS 226.32</strain>
    </source>
</reference>
<gene>
    <name evidence="7" type="ORF">INT46_007545</name>
</gene>
<dbReference type="Proteomes" id="UP000650833">
    <property type="component" value="Unassembled WGS sequence"/>
</dbReference>
<evidence type="ECO:0000313" key="8">
    <source>
        <dbReference type="Proteomes" id="UP000650833"/>
    </source>
</evidence>
<evidence type="ECO:0000313" key="7">
    <source>
        <dbReference type="EMBL" id="KAG2202865.1"/>
    </source>
</evidence>
<feature type="domain" description="FAD/NAD(P)-binding" evidence="6">
    <location>
        <begin position="4"/>
        <end position="303"/>
    </location>
</feature>
<comment type="caution">
    <text evidence="7">The sequence shown here is derived from an EMBL/GenBank/DDBJ whole genome shotgun (WGS) entry which is preliminary data.</text>
</comment>
<dbReference type="PRINTS" id="PR00368">
    <property type="entry name" value="FADPNR"/>
</dbReference>
<dbReference type="Pfam" id="PF07992">
    <property type="entry name" value="Pyr_redox_2"/>
    <property type="match status" value="1"/>
</dbReference>
<evidence type="ECO:0000256" key="5">
    <source>
        <dbReference type="SAM" id="Phobius"/>
    </source>
</evidence>
<keyword evidence="2" id="KW-0285">Flavoprotein</keyword>
<keyword evidence="5" id="KW-1133">Transmembrane helix</keyword>
<dbReference type="SUPFAM" id="SSF51905">
    <property type="entry name" value="FAD/NAD(P)-binding domain"/>
    <property type="match status" value="2"/>
</dbReference>
<dbReference type="Gene3D" id="3.50.50.100">
    <property type="match status" value="1"/>
</dbReference>
<evidence type="ECO:0000259" key="6">
    <source>
        <dbReference type="Pfam" id="PF07992"/>
    </source>
</evidence>
<accession>A0A8H7V0Q8</accession>
<dbReference type="AlphaFoldDB" id="A0A8H7V0Q8"/>
<evidence type="ECO:0000256" key="3">
    <source>
        <dbReference type="ARBA" id="ARBA00022827"/>
    </source>
</evidence>
<dbReference type="PANTHER" id="PTHR43735:SF3">
    <property type="entry name" value="FERROPTOSIS SUPPRESSOR PROTEIN 1"/>
    <property type="match status" value="1"/>
</dbReference>
<dbReference type="GO" id="GO:0004174">
    <property type="term" value="F:electron-transferring-flavoprotein dehydrogenase activity"/>
    <property type="evidence" value="ECO:0007669"/>
    <property type="project" value="TreeGrafter"/>
</dbReference>
<proteinExistence type="inferred from homology"/>
<dbReference type="GO" id="GO:0005737">
    <property type="term" value="C:cytoplasm"/>
    <property type="evidence" value="ECO:0007669"/>
    <property type="project" value="TreeGrafter"/>
</dbReference>
<dbReference type="OrthoDB" id="202203at2759"/>